<proteinExistence type="predicted"/>
<sequence length="200" mass="22675">MRIKEVISEPENIVELFVVLVYKANHASDSLGECHDNLSLDLESVEKVIKTFTTEVKQIYDENMYDINGVIVKKLKLYDENICSPDLLKSTTPPPRTAAHIVRTVPSQGQQNRSVEPCWSSPGDGGQIHLTPRRLRRRRQLLRLYHERLQVVVTHNKMDKPSLVLGLSLFLDLYLSTVMGRWWCVPQRCARGGVAGAAPD</sequence>
<protein>
    <submittedName>
        <fullName evidence="1">Uncharacterized protein</fullName>
    </submittedName>
</protein>
<comment type="caution">
    <text evidence="1">The sequence shown here is derived from an EMBL/GenBank/DDBJ whole genome shotgun (WGS) entry which is preliminary data.</text>
</comment>
<organism evidence="1 2">
    <name type="scientific">Rhododendron molle</name>
    <name type="common">Chinese azalea</name>
    <name type="synonym">Azalea mollis</name>
    <dbReference type="NCBI Taxonomy" id="49168"/>
    <lineage>
        <taxon>Eukaryota</taxon>
        <taxon>Viridiplantae</taxon>
        <taxon>Streptophyta</taxon>
        <taxon>Embryophyta</taxon>
        <taxon>Tracheophyta</taxon>
        <taxon>Spermatophyta</taxon>
        <taxon>Magnoliopsida</taxon>
        <taxon>eudicotyledons</taxon>
        <taxon>Gunneridae</taxon>
        <taxon>Pentapetalae</taxon>
        <taxon>asterids</taxon>
        <taxon>Ericales</taxon>
        <taxon>Ericaceae</taxon>
        <taxon>Ericoideae</taxon>
        <taxon>Rhodoreae</taxon>
        <taxon>Rhododendron</taxon>
    </lineage>
</organism>
<dbReference type="EMBL" id="CM046399">
    <property type="protein sequence ID" value="KAI8529676.1"/>
    <property type="molecule type" value="Genomic_DNA"/>
</dbReference>
<reference evidence="1" key="1">
    <citation type="submission" date="2022-02" db="EMBL/GenBank/DDBJ databases">
        <title>Plant Genome Project.</title>
        <authorList>
            <person name="Zhang R.-G."/>
        </authorList>
    </citation>
    <scope>NUCLEOTIDE SEQUENCE</scope>
    <source>
        <strain evidence="1">AT1</strain>
    </source>
</reference>
<evidence type="ECO:0000313" key="1">
    <source>
        <dbReference type="EMBL" id="KAI8529676.1"/>
    </source>
</evidence>
<name>A0ACC0LLQ0_RHOML</name>
<evidence type="ECO:0000313" key="2">
    <source>
        <dbReference type="Proteomes" id="UP001062846"/>
    </source>
</evidence>
<keyword evidence="2" id="KW-1185">Reference proteome</keyword>
<dbReference type="Proteomes" id="UP001062846">
    <property type="component" value="Chromosome 12"/>
</dbReference>
<accession>A0ACC0LLQ0</accession>
<gene>
    <name evidence="1" type="ORF">RHMOL_Rhmol12G0243100</name>
</gene>